<feature type="binding site" evidence="5 7">
    <location>
        <position position="316"/>
    </location>
    <ligand>
        <name>substrate</name>
    </ligand>
</feature>
<dbReference type="FunFam" id="2.40.37.10:FF:000006">
    <property type="entry name" value="Alanine racemase"/>
    <property type="match status" value="1"/>
</dbReference>
<feature type="active site" description="Proton acceptor; specific for L-alanine" evidence="5">
    <location>
        <position position="268"/>
    </location>
</feature>
<evidence type="ECO:0000256" key="7">
    <source>
        <dbReference type="PIRSR" id="PIRSR600821-52"/>
    </source>
</evidence>
<dbReference type="GO" id="GO:0008784">
    <property type="term" value="F:alanine racemase activity"/>
    <property type="evidence" value="ECO:0007669"/>
    <property type="project" value="UniProtKB-UniRule"/>
</dbReference>
<evidence type="ECO:0000313" key="10">
    <source>
        <dbReference type="EMBL" id="TKI84159.1"/>
    </source>
</evidence>
<dbReference type="Proteomes" id="UP000305524">
    <property type="component" value="Unassembled WGS sequence"/>
</dbReference>
<dbReference type="AlphaFoldDB" id="A0A1W6A851"/>
<protein>
    <recommendedName>
        <fullName evidence="5">Alanine racemase</fullName>
        <ecNumber evidence="5">5.1.1.1</ecNumber>
    </recommendedName>
</protein>
<feature type="modified residue" description="N6-(pyridoxal phosphate)lysine" evidence="5 6">
    <location>
        <position position="40"/>
    </location>
</feature>
<dbReference type="EMBL" id="SZOD01000336">
    <property type="protein sequence ID" value="TKI84159.1"/>
    <property type="molecule type" value="Genomic_DNA"/>
</dbReference>
<dbReference type="InterPro" id="IPR000821">
    <property type="entry name" value="Ala_racemase"/>
</dbReference>
<evidence type="ECO:0000256" key="5">
    <source>
        <dbReference type="HAMAP-Rule" id="MF_01201"/>
    </source>
</evidence>
<organism evidence="9 11">
    <name type="scientific">Bacillus mycoides</name>
    <dbReference type="NCBI Taxonomy" id="1405"/>
    <lineage>
        <taxon>Bacteria</taxon>
        <taxon>Bacillati</taxon>
        <taxon>Bacillota</taxon>
        <taxon>Bacilli</taxon>
        <taxon>Bacillales</taxon>
        <taxon>Bacillaceae</taxon>
        <taxon>Bacillus</taxon>
        <taxon>Bacillus cereus group</taxon>
    </lineage>
</organism>
<dbReference type="GO" id="GO:0030632">
    <property type="term" value="P:D-alanine biosynthetic process"/>
    <property type="evidence" value="ECO:0007669"/>
    <property type="project" value="UniProtKB-UniRule"/>
</dbReference>
<comment type="cofactor">
    <cofactor evidence="2 5 6">
        <name>pyridoxal 5'-phosphate</name>
        <dbReference type="ChEBI" id="CHEBI:597326"/>
    </cofactor>
</comment>
<dbReference type="NCBIfam" id="TIGR00492">
    <property type="entry name" value="alr"/>
    <property type="match status" value="1"/>
</dbReference>
<gene>
    <name evidence="9" type="ORF">B7492_12645</name>
    <name evidence="10" type="ORF">FC701_15020</name>
</gene>
<dbReference type="InterPro" id="IPR011079">
    <property type="entry name" value="Ala_racemase_C"/>
</dbReference>
<dbReference type="UniPathway" id="UPA00042">
    <property type="reaction ID" value="UER00497"/>
</dbReference>
<dbReference type="Pfam" id="PF00842">
    <property type="entry name" value="Ala_racemase_C"/>
    <property type="match status" value="1"/>
</dbReference>
<dbReference type="CDD" id="cd00430">
    <property type="entry name" value="PLPDE_III_AR"/>
    <property type="match status" value="1"/>
</dbReference>
<dbReference type="RefSeq" id="WP_085310952.1">
    <property type="nucleotide sequence ID" value="NZ_CP020743.1"/>
</dbReference>
<accession>A0A1W6A851</accession>
<keyword evidence="3 5" id="KW-0663">Pyridoxal phosphate</keyword>
<feature type="domain" description="Alanine racemase C-terminal" evidence="8">
    <location>
        <begin position="247"/>
        <end position="375"/>
    </location>
</feature>
<dbReference type="Gene3D" id="3.20.20.10">
    <property type="entry name" value="Alanine racemase"/>
    <property type="match status" value="1"/>
</dbReference>
<evidence type="ECO:0000259" key="8">
    <source>
        <dbReference type="SMART" id="SM01005"/>
    </source>
</evidence>
<dbReference type="SMART" id="SM01005">
    <property type="entry name" value="Ala_racemase_C"/>
    <property type="match status" value="1"/>
</dbReference>
<evidence type="ECO:0000313" key="12">
    <source>
        <dbReference type="Proteomes" id="UP000305524"/>
    </source>
</evidence>
<dbReference type="InterPro" id="IPR029066">
    <property type="entry name" value="PLP-binding_barrel"/>
</dbReference>
<name>A0A1W6A851_BACMY</name>
<dbReference type="PRINTS" id="PR00992">
    <property type="entry name" value="ALARACEMASE"/>
</dbReference>
<dbReference type="SUPFAM" id="SSF51419">
    <property type="entry name" value="PLP-binding barrel"/>
    <property type="match status" value="1"/>
</dbReference>
<evidence type="ECO:0000256" key="6">
    <source>
        <dbReference type="PIRSR" id="PIRSR600821-50"/>
    </source>
</evidence>
<dbReference type="EC" id="5.1.1.1" evidence="5"/>
<proteinExistence type="inferred from homology"/>
<evidence type="ECO:0000256" key="4">
    <source>
        <dbReference type="ARBA" id="ARBA00023235"/>
    </source>
</evidence>
<reference evidence="9 11" key="1">
    <citation type="submission" date="2017-04" db="EMBL/GenBank/DDBJ databases">
        <title>The Characteristic of a Fine Plant Growth-Promoting Rhizobacteria Bacillus mycoides Gnyt1 and its Whole Genome Sequencing Analysis.</title>
        <authorList>
            <person name="Li J.H."/>
            <person name="Yao T."/>
        </authorList>
    </citation>
    <scope>NUCLEOTIDE SEQUENCE [LARGE SCALE GENOMIC DNA]</scope>
    <source>
        <strain evidence="9 11">Gnyt1</strain>
    </source>
</reference>
<dbReference type="PROSITE" id="PS00395">
    <property type="entry name" value="ALANINE_RACEMASE"/>
    <property type="match status" value="1"/>
</dbReference>
<keyword evidence="4 5" id="KW-0413">Isomerase</keyword>
<dbReference type="EMBL" id="CP020743">
    <property type="protein sequence ID" value="ARJ22033.1"/>
    <property type="molecule type" value="Genomic_DNA"/>
</dbReference>
<evidence type="ECO:0000256" key="2">
    <source>
        <dbReference type="ARBA" id="ARBA00001933"/>
    </source>
</evidence>
<dbReference type="InterPro" id="IPR001608">
    <property type="entry name" value="Ala_racemase_N"/>
</dbReference>
<evidence type="ECO:0000313" key="9">
    <source>
        <dbReference type="EMBL" id="ARJ22033.1"/>
    </source>
</evidence>
<feature type="active site" description="Proton acceptor; specific for D-alanine" evidence="5">
    <location>
        <position position="40"/>
    </location>
</feature>
<reference evidence="10 12" key="2">
    <citation type="journal article" date="2019" name="Environ. Microbiol.">
        <title>An active ?-lactamase is a part of an orchestrated cell wall stress resistance network of Bacillus subtilis and related rhizosphere species.</title>
        <authorList>
            <person name="Bucher T."/>
            <person name="Keren-Paz A."/>
            <person name="Hausser J."/>
            <person name="Olender T."/>
            <person name="Cytryn E."/>
            <person name="Kolodkin-Gal I."/>
        </authorList>
    </citation>
    <scope>NUCLEOTIDE SEQUENCE [LARGE SCALE GENOMIC DNA]</scope>
    <source>
        <strain evidence="10 12">I186</strain>
    </source>
</reference>
<evidence type="ECO:0000313" key="11">
    <source>
        <dbReference type="Proteomes" id="UP000192932"/>
    </source>
</evidence>
<dbReference type="Gene3D" id="2.40.37.10">
    <property type="entry name" value="Lyase, Ornithine Decarboxylase, Chain A, domain 1"/>
    <property type="match status" value="1"/>
</dbReference>
<dbReference type="GO" id="GO:0009252">
    <property type="term" value="P:peptidoglycan biosynthetic process"/>
    <property type="evidence" value="ECO:0007669"/>
    <property type="project" value="TreeGrafter"/>
</dbReference>
<dbReference type="SUPFAM" id="SSF50621">
    <property type="entry name" value="Alanine racemase C-terminal domain-like"/>
    <property type="match status" value="1"/>
</dbReference>
<comment type="function">
    <text evidence="5">Catalyzes the interconversion of L-alanine and D-alanine. May also act on other amino acids.</text>
</comment>
<comment type="pathway">
    <text evidence="5">Amino-acid biosynthesis; D-alanine biosynthesis; D-alanine from L-alanine: step 1/1.</text>
</comment>
<feature type="binding site" evidence="5 7">
    <location>
        <position position="138"/>
    </location>
    <ligand>
        <name>substrate</name>
    </ligand>
</feature>
<dbReference type="FunFam" id="3.20.20.10:FF:000002">
    <property type="entry name" value="Alanine racemase"/>
    <property type="match status" value="1"/>
</dbReference>
<comment type="catalytic activity">
    <reaction evidence="1 5">
        <text>L-alanine = D-alanine</text>
        <dbReference type="Rhea" id="RHEA:20249"/>
        <dbReference type="ChEBI" id="CHEBI:57416"/>
        <dbReference type="ChEBI" id="CHEBI:57972"/>
        <dbReference type="EC" id="5.1.1.1"/>
    </reaction>
</comment>
<evidence type="ECO:0000256" key="3">
    <source>
        <dbReference type="ARBA" id="ARBA00022898"/>
    </source>
</evidence>
<dbReference type="PANTHER" id="PTHR30511:SF0">
    <property type="entry name" value="ALANINE RACEMASE, CATABOLIC-RELATED"/>
    <property type="match status" value="1"/>
</dbReference>
<dbReference type="GO" id="GO:0030170">
    <property type="term" value="F:pyridoxal phosphate binding"/>
    <property type="evidence" value="ECO:0007669"/>
    <property type="project" value="UniProtKB-UniRule"/>
</dbReference>
<comment type="similarity">
    <text evidence="5">Belongs to the alanine racemase family.</text>
</comment>
<dbReference type="PANTHER" id="PTHR30511">
    <property type="entry name" value="ALANINE RACEMASE"/>
    <property type="match status" value="1"/>
</dbReference>
<dbReference type="InterPro" id="IPR009006">
    <property type="entry name" value="Ala_racemase/Decarboxylase_C"/>
</dbReference>
<sequence length="398" mass="44425">MNVNYGRHTIIEVDLNALQRNFQQYKQAIPFGTAIMTVVKANAYGHGAVPIAKAVIEAGTSHLAVAFVDEGIELREAGITVPILIFGYTPYEAIVDAITYDLSMTVYTIEDLHAIEEVASQMEKNAYIHIKIDTGMSRLGLQLNEVTLFLQTLKCTKYIQVEGMYTHFACADERDKMYTLMQQEVFQKAVSKAEELQIVIPWIHANNSAATIDMRETKGNMVRLGIALYGLYPSADVNQEAIWLQPILTFKSKVAHIKKVKKGNGVSYGATYTATGEEWIATIPVGYADGVSRQLSNKGFVLIKGMKVPIIGRICMDQLMLDVTKIMPIHVGDEVVFYGNQGEESISVDCVADILSTINYEITCMLSRRIPRIYIKDNKPIEIINELRRSPISLCINE</sequence>
<evidence type="ECO:0000256" key="1">
    <source>
        <dbReference type="ARBA" id="ARBA00000316"/>
    </source>
</evidence>
<dbReference type="Pfam" id="PF01168">
    <property type="entry name" value="Ala_racemase_N"/>
    <property type="match status" value="1"/>
</dbReference>
<dbReference type="GO" id="GO:0005829">
    <property type="term" value="C:cytosol"/>
    <property type="evidence" value="ECO:0007669"/>
    <property type="project" value="TreeGrafter"/>
</dbReference>
<dbReference type="HAMAP" id="MF_01201">
    <property type="entry name" value="Ala_racemase"/>
    <property type="match status" value="1"/>
</dbReference>
<dbReference type="InterPro" id="IPR020622">
    <property type="entry name" value="Ala_racemase_pyridoxalP-BS"/>
</dbReference>
<dbReference type="Proteomes" id="UP000192932">
    <property type="component" value="Chromosome"/>
</dbReference>